<protein>
    <submittedName>
        <fullName evidence="1">Uncharacterized protein</fullName>
    </submittedName>
</protein>
<accession>A0ABN8IAZ1</accession>
<keyword evidence="2" id="KW-1185">Reference proteome</keyword>
<evidence type="ECO:0000313" key="1">
    <source>
        <dbReference type="EMBL" id="CAH2052517.1"/>
    </source>
</evidence>
<gene>
    <name evidence="1" type="ORF">IPOD504_LOCUS8259</name>
</gene>
<sequence>MPQCSNDKETNRVRGGVKVQYYEHKRLVGAGRVDVVGGTEEAGREVQDHPVVNILFYPTTSFIIHFNSRL</sequence>
<dbReference type="Proteomes" id="UP000837857">
    <property type="component" value="Chromosome 20"/>
</dbReference>
<proteinExistence type="predicted"/>
<name>A0ABN8IAZ1_9NEOP</name>
<dbReference type="EMBL" id="OW152832">
    <property type="protein sequence ID" value="CAH2052517.1"/>
    <property type="molecule type" value="Genomic_DNA"/>
</dbReference>
<evidence type="ECO:0000313" key="2">
    <source>
        <dbReference type="Proteomes" id="UP000837857"/>
    </source>
</evidence>
<organism evidence="1 2">
    <name type="scientific">Iphiclides podalirius</name>
    <name type="common">scarce swallowtail</name>
    <dbReference type="NCBI Taxonomy" id="110791"/>
    <lineage>
        <taxon>Eukaryota</taxon>
        <taxon>Metazoa</taxon>
        <taxon>Ecdysozoa</taxon>
        <taxon>Arthropoda</taxon>
        <taxon>Hexapoda</taxon>
        <taxon>Insecta</taxon>
        <taxon>Pterygota</taxon>
        <taxon>Neoptera</taxon>
        <taxon>Endopterygota</taxon>
        <taxon>Lepidoptera</taxon>
        <taxon>Glossata</taxon>
        <taxon>Ditrysia</taxon>
        <taxon>Papilionoidea</taxon>
        <taxon>Papilionidae</taxon>
        <taxon>Papilioninae</taxon>
        <taxon>Iphiclides</taxon>
    </lineage>
</organism>
<reference evidence="1" key="1">
    <citation type="submission" date="2022-03" db="EMBL/GenBank/DDBJ databases">
        <authorList>
            <person name="Martin H S."/>
        </authorList>
    </citation>
    <scope>NUCLEOTIDE SEQUENCE</scope>
</reference>
<feature type="non-terminal residue" evidence="1">
    <location>
        <position position="70"/>
    </location>
</feature>